<evidence type="ECO:0000256" key="2">
    <source>
        <dbReference type="HAMAP-Rule" id="MF_00163"/>
    </source>
</evidence>
<proteinExistence type="inferred from homology"/>
<organism evidence="4 5">
    <name type="scientific">Micromonospora sagamiensis</name>
    <dbReference type="NCBI Taxonomy" id="47875"/>
    <lineage>
        <taxon>Bacteria</taxon>
        <taxon>Bacillati</taxon>
        <taxon>Actinomycetota</taxon>
        <taxon>Actinomycetes</taxon>
        <taxon>Micromonosporales</taxon>
        <taxon>Micromonosporaceae</taxon>
        <taxon>Micromonospora</taxon>
    </lineage>
</organism>
<feature type="binding site" evidence="2">
    <location>
        <position position="148"/>
    </location>
    <ligand>
        <name>Fe cation</name>
        <dbReference type="ChEBI" id="CHEBI:24875"/>
    </ligand>
</feature>
<dbReference type="PANTHER" id="PTHR10458:SF22">
    <property type="entry name" value="PEPTIDE DEFORMYLASE"/>
    <property type="match status" value="1"/>
</dbReference>
<reference evidence="4 5" key="1">
    <citation type="submission" date="2019-07" db="EMBL/GenBank/DDBJ databases">
        <title>R&amp;d 2014.</title>
        <authorList>
            <person name="Klenk H.-P."/>
        </authorList>
    </citation>
    <scope>NUCLEOTIDE SEQUENCE [LARGE SCALE GENOMIC DNA]</scope>
    <source>
        <strain evidence="4 5">DSM 43912</strain>
    </source>
</reference>
<dbReference type="HAMAP" id="MF_00163">
    <property type="entry name" value="Pep_deformylase"/>
    <property type="match status" value="1"/>
</dbReference>
<dbReference type="CDD" id="cd00487">
    <property type="entry name" value="Pep_deformylase"/>
    <property type="match status" value="1"/>
</dbReference>
<feature type="binding site" evidence="2">
    <location>
        <position position="152"/>
    </location>
    <ligand>
        <name>Fe cation</name>
        <dbReference type="ChEBI" id="CHEBI:24875"/>
    </ligand>
</feature>
<dbReference type="GO" id="GO:0042586">
    <property type="term" value="F:peptide deformylase activity"/>
    <property type="evidence" value="ECO:0007669"/>
    <property type="project" value="UniProtKB-UniRule"/>
</dbReference>
<protein>
    <recommendedName>
        <fullName evidence="2">Peptide deformylase</fullName>
        <shortName evidence="2">PDF</shortName>
        <ecNumber evidence="2">3.5.1.88</ecNumber>
    </recommendedName>
    <alternativeName>
        <fullName evidence="2">Polypeptide deformylase</fullName>
    </alternativeName>
</protein>
<feature type="active site" evidence="2">
    <location>
        <position position="149"/>
    </location>
</feature>
<evidence type="ECO:0000256" key="3">
    <source>
        <dbReference type="SAM" id="MobiDB-lite"/>
    </source>
</evidence>
<keyword evidence="5" id="KW-1185">Reference proteome</keyword>
<keyword evidence="2" id="KW-0378">Hydrolase</keyword>
<dbReference type="Gene3D" id="3.90.45.10">
    <property type="entry name" value="Peptide deformylase"/>
    <property type="match status" value="1"/>
</dbReference>
<dbReference type="InterPro" id="IPR036821">
    <property type="entry name" value="Peptide_deformylase_sf"/>
</dbReference>
<dbReference type="EC" id="3.5.1.88" evidence="2"/>
<accession>A0A562WI87</accession>
<dbReference type="GO" id="GO:0006412">
    <property type="term" value="P:translation"/>
    <property type="evidence" value="ECO:0007669"/>
    <property type="project" value="UniProtKB-UniRule"/>
</dbReference>
<evidence type="ECO:0000313" key="4">
    <source>
        <dbReference type="EMBL" id="TWJ29254.1"/>
    </source>
</evidence>
<dbReference type="Pfam" id="PF01327">
    <property type="entry name" value="Pep_deformylase"/>
    <property type="match status" value="1"/>
</dbReference>
<dbReference type="PRINTS" id="PR01576">
    <property type="entry name" value="PDEFORMYLASE"/>
</dbReference>
<feature type="compositionally biased region" description="Low complexity" evidence="3">
    <location>
        <begin position="197"/>
        <end position="213"/>
    </location>
</feature>
<keyword evidence="2" id="KW-0479">Metal-binding</keyword>
<feature type="binding site" evidence="2">
    <location>
        <position position="106"/>
    </location>
    <ligand>
        <name>Fe cation</name>
        <dbReference type="ChEBI" id="CHEBI:24875"/>
    </ligand>
</feature>
<comment type="similarity">
    <text evidence="1 2">Belongs to the polypeptide deformylase family.</text>
</comment>
<dbReference type="AlphaFoldDB" id="A0A562WI87"/>
<sequence length="213" mass="22528">MPTPSQRMIELGIAQEGAAVLARPATTFTLPAETPEARQVVARLRATMSRVASVHPFAKGMGLAAPQIGVGRAVAVVRTPDGTELVLVNPRVVGQSPESDEQFEGCLSFFDVRGLVRRPTRIEVAHQDVDGRSVVAAFRDGLARLVAHEIDHLEGRLYRERMPPGVEVIPVSVYRGTGSDWSYGAAGRAADQRAGDCRAGPAGSGPGSAPAIQ</sequence>
<comment type="function">
    <text evidence="2">Removes the formyl group from the N-terminal Met of newly synthesized proteins. Requires at least a dipeptide for an efficient rate of reaction. N-terminal L-methionine is a prerequisite for activity but the enzyme has broad specificity at other positions.</text>
</comment>
<gene>
    <name evidence="2" type="primary">def</name>
    <name evidence="4" type="ORF">JD81_02762</name>
</gene>
<dbReference type="InterPro" id="IPR023635">
    <property type="entry name" value="Peptide_deformylase"/>
</dbReference>
<comment type="cofactor">
    <cofactor evidence="2">
        <name>Fe(2+)</name>
        <dbReference type="ChEBI" id="CHEBI:29033"/>
    </cofactor>
    <text evidence="2">Binds 1 Fe(2+) ion.</text>
</comment>
<comment type="catalytic activity">
    <reaction evidence="2">
        <text>N-terminal N-formyl-L-methionyl-[peptide] + H2O = N-terminal L-methionyl-[peptide] + formate</text>
        <dbReference type="Rhea" id="RHEA:24420"/>
        <dbReference type="Rhea" id="RHEA-COMP:10639"/>
        <dbReference type="Rhea" id="RHEA-COMP:10640"/>
        <dbReference type="ChEBI" id="CHEBI:15377"/>
        <dbReference type="ChEBI" id="CHEBI:15740"/>
        <dbReference type="ChEBI" id="CHEBI:49298"/>
        <dbReference type="ChEBI" id="CHEBI:64731"/>
        <dbReference type="EC" id="3.5.1.88"/>
    </reaction>
</comment>
<keyword evidence="2" id="KW-0648">Protein biosynthesis</keyword>
<dbReference type="RefSeq" id="WP_145818031.1">
    <property type="nucleotide sequence ID" value="NZ_AP023438.1"/>
</dbReference>
<dbReference type="EMBL" id="VLLP01000001">
    <property type="protein sequence ID" value="TWJ29254.1"/>
    <property type="molecule type" value="Genomic_DNA"/>
</dbReference>
<evidence type="ECO:0000313" key="5">
    <source>
        <dbReference type="Proteomes" id="UP000319728"/>
    </source>
</evidence>
<dbReference type="PANTHER" id="PTHR10458">
    <property type="entry name" value="PEPTIDE DEFORMYLASE"/>
    <property type="match status" value="1"/>
</dbReference>
<feature type="region of interest" description="Disordered" evidence="3">
    <location>
        <begin position="194"/>
        <end position="213"/>
    </location>
</feature>
<dbReference type="OrthoDB" id="9795634at2"/>
<evidence type="ECO:0000256" key="1">
    <source>
        <dbReference type="ARBA" id="ARBA00010759"/>
    </source>
</evidence>
<comment type="caution">
    <text evidence="4">The sequence shown here is derived from an EMBL/GenBank/DDBJ whole genome shotgun (WGS) entry which is preliminary data.</text>
</comment>
<name>A0A562WI87_9ACTN</name>
<dbReference type="GO" id="GO:0046872">
    <property type="term" value="F:metal ion binding"/>
    <property type="evidence" value="ECO:0007669"/>
    <property type="project" value="UniProtKB-KW"/>
</dbReference>
<dbReference type="Proteomes" id="UP000319728">
    <property type="component" value="Unassembled WGS sequence"/>
</dbReference>
<keyword evidence="2" id="KW-0408">Iron</keyword>
<dbReference type="SUPFAM" id="SSF56420">
    <property type="entry name" value="Peptide deformylase"/>
    <property type="match status" value="1"/>
</dbReference>